<dbReference type="GO" id="GO:0006400">
    <property type="term" value="P:tRNA modification"/>
    <property type="evidence" value="ECO:0007669"/>
    <property type="project" value="UniProtKB-UniRule"/>
</dbReference>
<protein>
    <recommendedName>
        <fullName evidence="8">tRNA(Ile)-lysidine synthase</fullName>
        <ecNumber evidence="8">6.3.4.19</ecNumber>
    </recommendedName>
    <alternativeName>
        <fullName evidence="8">tRNA(Ile)-2-lysyl-cytidine synthase</fullName>
    </alternativeName>
    <alternativeName>
        <fullName evidence="8">tRNA(Ile)-lysidine synthetase</fullName>
    </alternativeName>
</protein>
<dbReference type="GO" id="GO:0005737">
    <property type="term" value="C:cytoplasm"/>
    <property type="evidence" value="ECO:0007669"/>
    <property type="project" value="UniProtKB-SubCell"/>
</dbReference>
<dbReference type="SUPFAM" id="SSF52402">
    <property type="entry name" value="Adenine nucleotide alpha hydrolases-like"/>
    <property type="match status" value="1"/>
</dbReference>
<evidence type="ECO:0000256" key="6">
    <source>
        <dbReference type="ARBA" id="ARBA00022840"/>
    </source>
</evidence>
<dbReference type="PANTHER" id="PTHR43033:SF1">
    <property type="entry name" value="TRNA(ILE)-LYSIDINE SYNTHASE-RELATED"/>
    <property type="match status" value="1"/>
</dbReference>
<evidence type="ECO:0000256" key="2">
    <source>
        <dbReference type="ARBA" id="ARBA00022490"/>
    </source>
</evidence>
<comment type="caution">
    <text evidence="8">Lacks conserved residue(s) required for the propagation of feature annotation.</text>
</comment>
<dbReference type="Proteomes" id="UP000784700">
    <property type="component" value="Unassembled WGS sequence"/>
</dbReference>
<dbReference type="NCBIfam" id="TIGR02432">
    <property type="entry name" value="lysidine_TilS_N"/>
    <property type="match status" value="1"/>
</dbReference>
<dbReference type="EMBL" id="QUBG01000008">
    <property type="protein sequence ID" value="TPR42996.1"/>
    <property type="molecule type" value="Genomic_DNA"/>
</dbReference>
<dbReference type="InterPro" id="IPR012094">
    <property type="entry name" value="tRNA_Ile_lys_synt"/>
</dbReference>
<dbReference type="Pfam" id="PF01171">
    <property type="entry name" value="ATP_bind_3"/>
    <property type="match status" value="1"/>
</dbReference>
<dbReference type="GO" id="GO:0005524">
    <property type="term" value="F:ATP binding"/>
    <property type="evidence" value="ECO:0007669"/>
    <property type="project" value="UniProtKB-KW"/>
</dbReference>
<dbReference type="InterPro" id="IPR014729">
    <property type="entry name" value="Rossmann-like_a/b/a_fold"/>
</dbReference>
<evidence type="ECO:0000313" key="10">
    <source>
        <dbReference type="EMBL" id="TPR42996.1"/>
    </source>
</evidence>
<comment type="catalytic activity">
    <reaction evidence="7 8">
        <text>cytidine(34) in tRNA(Ile2) + L-lysine + ATP = lysidine(34) in tRNA(Ile2) + AMP + diphosphate + H(+)</text>
        <dbReference type="Rhea" id="RHEA:43744"/>
        <dbReference type="Rhea" id="RHEA-COMP:10625"/>
        <dbReference type="Rhea" id="RHEA-COMP:10670"/>
        <dbReference type="ChEBI" id="CHEBI:15378"/>
        <dbReference type="ChEBI" id="CHEBI:30616"/>
        <dbReference type="ChEBI" id="CHEBI:32551"/>
        <dbReference type="ChEBI" id="CHEBI:33019"/>
        <dbReference type="ChEBI" id="CHEBI:82748"/>
        <dbReference type="ChEBI" id="CHEBI:83665"/>
        <dbReference type="ChEBI" id="CHEBI:456215"/>
        <dbReference type="EC" id="6.3.4.19"/>
    </reaction>
</comment>
<evidence type="ECO:0000256" key="1">
    <source>
        <dbReference type="ARBA" id="ARBA00004496"/>
    </source>
</evidence>
<reference evidence="10" key="1">
    <citation type="submission" date="2018-08" db="EMBL/GenBank/DDBJ databases">
        <title>Comparative genomics of wild bee and flower associated Lactobacillus reveals potential adaptation to the bee host.</title>
        <authorList>
            <person name="Vuong H.Q."/>
            <person name="Mcfrederick Q.S."/>
        </authorList>
    </citation>
    <scope>NUCLEOTIDE SEQUENCE</scope>
    <source>
        <strain evidence="10">HV_63</strain>
    </source>
</reference>
<comment type="function">
    <text evidence="8">Ligates lysine onto the cytidine present at position 34 of the AUA codon-specific tRNA(Ile) that contains the anticodon CAU, in an ATP-dependent manner. Cytidine is converted to lysidine, thus changing the amino acid specificity of the tRNA from methionine to isoleucine.</text>
</comment>
<dbReference type="GO" id="GO:0032267">
    <property type="term" value="F:tRNA(Ile)-lysidine synthase activity"/>
    <property type="evidence" value="ECO:0007669"/>
    <property type="project" value="UniProtKB-EC"/>
</dbReference>
<dbReference type="NCBIfam" id="TIGR02433">
    <property type="entry name" value="lysidine_TilS_C"/>
    <property type="match status" value="1"/>
</dbReference>
<comment type="subcellular location">
    <subcellularLocation>
        <location evidence="1 8">Cytoplasm</location>
    </subcellularLocation>
</comment>
<comment type="similarity">
    <text evidence="8">Belongs to the tRNA(Ile)-lysidine synthase family.</text>
</comment>
<dbReference type="SUPFAM" id="SSF56037">
    <property type="entry name" value="PheT/TilS domain"/>
    <property type="match status" value="1"/>
</dbReference>
<evidence type="ECO:0000256" key="5">
    <source>
        <dbReference type="ARBA" id="ARBA00022741"/>
    </source>
</evidence>
<keyword evidence="4 8" id="KW-0819">tRNA processing</keyword>
<evidence type="ECO:0000256" key="3">
    <source>
        <dbReference type="ARBA" id="ARBA00022598"/>
    </source>
</evidence>
<dbReference type="Gene3D" id="3.40.50.620">
    <property type="entry name" value="HUPs"/>
    <property type="match status" value="1"/>
</dbReference>
<dbReference type="SMART" id="SM00977">
    <property type="entry name" value="TilS_C"/>
    <property type="match status" value="1"/>
</dbReference>
<name>A0A9Q8ILL5_9LACO</name>
<dbReference type="CDD" id="cd01992">
    <property type="entry name" value="TilS_N"/>
    <property type="match status" value="1"/>
</dbReference>
<proteinExistence type="inferred from homology"/>
<dbReference type="PANTHER" id="PTHR43033">
    <property type="entry name" value="TRNA(ILE)-LYSIDINE SYNTHASE-RELATED"/>
    <property type="match status" value="1"/>
</dbReference>
<organism evidence="10 11">
    <name type="scientific">Apilactobacillus micheneri</name>
    <dbReference type="NCBI Taxonomy" id="1899430"/>
    <lineage>
        <taxon>Bacteria</taxon>
        <taxon>Bacillati</taxon>
        <taxon>Bacillota</taxon>
        <taxon>Bacilli</taxon>
        <taxon>Lactobacillales</taxon>
        <taxon>Lactobacillaceae</taxon>
        <taxon>Apilactobacillus</taxon>
    </lineage>
</organism>
<evidence type="ECO:0000256" key="7">
    <source>
        <dbReference type="ARBA" id="ARBA00048539"/>
    </source>
</evidence>
<keyword evidence="5" id="KW-0547">Nucleotide-binding</keyword>
<evidence type="ECO:0000256" key="8">
    <source>
        <dbReference type="HAMAP-Rule" id="MF_01161"/>
    </source>
</evidence>
<accession>A0A9Q8ILL5</accession>
<feature type="domain" description="Lysidine-tRNA(Ile) synthetase C-terminal" evidence="9">
    <location>
        <begin position="385"/>
        <end position="456"/>
    </location>
</feature>
<keyword evidence="3 8" id="KW-0436">Ligase</keyword>
<sequence length="467" mass="54830">MMQSGKTLCENFFNLIDKNHWWNNDEYVVIGVSAGVDSMCLLYLMKSLPMDLRPKIVVAHVNHKLRSQSEIEEQYINHYCMQNDLNVEIGIWPKSDHPTNGIENAARNFRYDFFKKVMKKYNAKMLLTAHHLNDQAETIIMKLIRGSYIKQISGINRIRKFNDGFLLRPLLDLKKASLKRFAIDNNIKWFEDETNQELDVQRNRIRHQILPMMEKENPKVVEHLGAFSKQLNQLLGTNKELLLKLIKNLKLKNDKYNLEKFTNQSDNIQFEILEELLNPVNNSSLANQDTILEIIYLLNNRQKPQVRFKLNNNYYLDKSYNEFSIQKYKNNFISLSKKDEFVVTLNQWFSTLNGELFMITDQEIKHPEKYQRISQFNLSKEDFPLSVRMTKTSDKITLKNGGHQSAKRVFINKKIPNKLRKTAQTLVSSNNAVLSIIGYSESTILNSVNKRYNLIIKQKLLEGERNE</sequence>
<keyword evidence="2 8" id="KW-0963">Cytoplasm</keyword>
<keyword evidence="6" id="KW-0067">ATP-binding</keyword>
<dbReference type="HAMAP" id="MF_01161">
    <property type="entry name" value="tRNA_Ile_lys_synt"/>
    <property type="match status" value="1"/>
</dbReference>
<dbReference type="InterPro" id="IPR012795">
    <property type="entry name" value="tRNA_Ile_lys_synt_N"/>
</dbReference>
<comment type="caution">
    <text evidence="10">The sequence shown here is derived from an EMBL/GenBank/DDBJ whole genome shotgun (WGS) entry which is preliminary data.</text>
</comment>
<dbReference type="EC" id="6.3.4.19" evidence="8"/>
<dbReference type="AlphaFoldDB" id="A0A9Q8ILL5"/>
<evidence type="ECO:0000256" key="4">
    <source>
        <dbReference type="ARBA" id="ARBA00022694"/>
    </source>
</evidence>
<evidence type="ECO:0000313" key="11">
    <source>
        <dbReference type="Proteomes" id="UP000784700"/>
    </source>
</evidence>
<dbReference type="InterPro" id="IPR011063">
    <property type="entry name" value="TilS/TtcA_N"/>
</dbReference>
<gene>
    <name evidence="8 10" type="primary">tilS</name>
    <name evidence="10" type="ORF">DY130_06535</name>
</gene>
<evidence type="ECO:0000259" key="9">
    <source>
        <dbReference type="SMART" id="SM00977"/>
    </source>
</evidence>
<dbReference type="InterPro" id="IPR012796">
    <property type="entry name" value="Lysidine-tRNA-synth_C"/>
</dbReference>